<evidence type="ECO:0000313" key="3">
    <source>
        <dbReference type="Proteomes" id="UP000766570"/>
    </source>
</evidence>
<evidence type="ECO:0000313" key="2">
    <source>
        <dbReference type="EMBL" id="MBP2374695.1"/>
    </source>
</evidence>
<dbReference type="Pfam" id="PF01381">
    <property type="entry name" value="HTH_3"/>
    <property type="match status" value="1"/>
</dbReference>
<dbReference type="SMART" id="SM00530">
    <property type="entry name" value="HTH_XRE"/>
    <property type="match status" value="1"/>
</dbReference>
<dbReference type="GO" id="GO:0003677">
    <property type="term" value="F:DNA binding"/>
    <property type="evidence" value="ECO:0007669"/>
    <property type="project" value="UniProtKB-KW"/>
</dbReference>
<name>A0ABS4WEV0_9MICC</name>
<dbReference type="InterPro" id="IPR010982">
    <property type="entry name" value="Lambda_DNA-bd_dom_sf"/>
</dbReference>
<dbReference type="InterPro" id="IPR001387">
    <property type="entry name" value="Cro/C1-type_HTH"/>
</dbReference>
<dbReference type="CDD" id="cd00093">
    <property type="entry name" value="HTH_XRE"/>
    <property type="match status" value="1"/>
</dbReference>
<reference evidence="2 3" key="1">
    <citation type="submission" date="2021-03" db="EMBL/GenBank/DDBJ databases">
        <title>Sequencing the genomes of 1000 actinobacteria strains.</title>
        <authorList>
            <person name="Klenk H.-P."/>
        </authorList>
    </citation>
    <scope>NUCLEOTIDE SEQUENCE [LARGE SCALE GENOMIC DNA]</scope>
    <source>
        <strain evidence="2 3">DSM 15454</strain>
    </source>
</reference>
<dbReference type="Gene3D" id="1.10.260.40">
    <property type="entry name" value="lambda repressor-like DNA-binding domains"/>
    <property type="match status" value="1"/>
</dbReference>
<dbReference type="EMBL" id="JAGIOE010000001">
    <property type="protein sequence ID" value="MBP2374695.1"/>
    <property type="molecule type" value="Genomic_DNA"/>
</dbReference>
<protein>
    <submittedName>
        <fullName evidence="2">DNA-binding XRE family transcriptional regulator</fullName>
    </submittedName>
</protein>
<feature type="domain" description="HTH cro/C1-type" evidence="1">
    <location>
        <begin position="39"/>
        <end position="92"/>
    </location>
</feature>
<dbReference type="PROSITE" id="PS50943">
    <property type="entry name" value="HTH_CROC1"/>
    <property type="match status" value="1"/>
</dbReference>
<proteinExistence type="predicted"/>
<keyword evidence="3" id="KW-1185">Reference proteome</keyword>
<organism evidence="2 3">
    <name type="scientific">Paeniglutamicibacter psychrophenolicus</name>
    <dbReference type="NCBI Taxonomy" id="257454"/>
    <lineage>
        <taxon>Bacteria</taxon>
        <taxon>Bacillati</taxon>
        <taxon>Actinomycetota</taxon>
        <taxon>Actinomycetes</taxon>
        <taxon>Micrococcales</taxon>
        <taxon>Micrococcaceae</taxon>
        <taxon>Paeniglutamicibacter</taxon>
    </lineage>
</organism>
<evidence type="ECO:0000259" key="1">
    <source>
        <dbReference type="PROSITE" id="PS50943"/>
    </source>
</evidence>
<gene>
    <name evidence="2" type="ORF">JOF46_002607</name>
</gene>
<comment type="caution">
    <text evidence="2">The sequence shown here is derived from an EMBL/GenBank/DDBJ whole genome shotgun (WGS) entry which is preliminary data.</text>
</comment>
<sequence>MTSQKWADIRPEVVEELGGELAVAEARRLNQASIDAHRLAARRLSLGITQADVAKRMGVTKSRVSQIERGDVSTVDVVSRYIDALGGHVQIAAVFGDDLLILRGSSTKPA</sequence>
<dbReference type="SUPFAM" id="SSF47413">
    <property type="entry name" value="lambda repressor-like DNA-binding domains"/>
    <property type="match status" value="1"/>
</dbReference>
<accession>A0ABS4WEV0</accession>
<keyword evidence="2" id="KW-0238">DNA-binding</keyword>
<dbReference type="Proteomes" id="UP000766570">
    <property type="component" value="Unassembled WGS sequence"/>
</dbReference>
<dbReference type="RefSeq" id="WP_209907745.1">
    <property type="nucleotide sequence ID" value="NZ_BAAAMI010000017.1"/>
</dbReference>